<dbReference type="Pfam" id="PF00535">
    <property type="entry name" value="Glycos_transf_2"/>
    <property type="match status" value="1"/>
</dbReference>
<dbReference type="STRING" id="1842727.RD110_10105"/>
<dbReference type="PANTHER" id="PTHR22916:SF3">
    <property type="entry name" value="UDP-GLCNAC:BETAGAL BETA-1,3-N-ACETYLGLUCOSAMINYLTRANSFERASE-LIKE PROTEIN 1"/>
    <property type="match status" value="1"/>
</dbReference>
<dbReference type="GO" id="GO:0016758">
    <property type="term" value="F:hexosyltransferase activity"/>
    <property type="evidence" value="ECO:0007669"/>
    <property type="project" value="UniProtKB-ARBA"/>
</dbReference>
<dbReference type="OrthoDB" id="9802649at2"/>
<keyword evidence="2" id="KW-0808">Transferase</keyword>
<name>A0A1P8K3M4_9BURK</name>
<evidence type="ECO:0000313" key="3">
    <source>
        <dbReference type="Proteomes" id="UP000186609"/>
    </source>
</evidence>
<sequence>MCTYNGEKYLSQQLESMRAQTHSNWTLHVSDDGSKDGSLAILRAFAASFDDNRVQVYEGPRQGFSRNFFSLIARAEIQADCYAFCDQDDEWDTGKLARATQALGGLQAGLPGLYGTSSELIRASGDRIGRSRIFHKKPGFANALVQNMTTGNTMVLNHAAVDLMRRAGTDVEVSAHDWWAYLLITGNGGTMIYDPYPTIRYRQHGSNLYGENISLRAKWARVSKLFKGDFKTWNALNVAALRKCAHMLTQQSLHRLDMFDRARRASLLSRPVYLLRSGVYRQTWDGQLALIIATFAKRI</sequence>
<dbReference type="SUPFAM" id="SSF53448">
    <property type="entry name" value="Nucleotide-diphospho-sugar transferases"/>
    <property type="match status" value="1"/>
</dbReference>
<dbReference type="InterPro" id="IPR029044">
    <property type="entry name" value="Nucleotide-diphossugar_trans"/>
</dbReference>
<keyword evidence="3" id="KW-1185">Reference proteome</keyword>
<dbReference type="AlphaFoldDB" id="A0A1P8K3M4"/>
<dbReference type="PANTHER" id="PTHR22916">
    <property type="entry name" value="GLYCOSYLTRANSFERASE"/>
    <property type="match status" value="1"/>
</dbReference>
<organism evidence="2 3">
    <name type="scientific">Rhodoferax koreensis</name>
    <dbReference type="NCBI Taxonomy" id="1842727"/>
    <lineage>
        <taxon>Bacteria</taxon>
        <taxon>Pseudomonadati</taxon>
        <taxon>Pseudomonadota</taxon>
        <taxon>Betaproteobacteria</taxon>
        <taxon>Burkholderiales</taxon>
        <taxon>Comamonadaceae</taxon>
        <taxon>Rhodoferax</taxon>
    </lineage>
</organism>
<dbReference type="InterPro" id="IPR001173">
    <property type="entry name" value="Glyco_trans_2-like"/>
</dbReference>
<reference evidence="2 3" key="1">
    <citation type="submission" date="2017-01" db="EMBL/GenBank/DDBJ databases">
        <authorList>
            <person name="Mah S.A."/>
            <person name="Swanson W.J."/>
            <person name="Moy G.W."/>
            <person name="Vacquier V.D."/>
        </authorList>
    </citation>
    <scope>NUCLEOTIDE SEQUENCE [LARGE SCALE GENOMIC DNA]</scope>
    <source>
        <strain evidence="2 3">DCY110</strain>
    </source>
</reference>
<evidence type="ECO:0000259" key="1">
    <source>
        <dbReference type="Pfam" id="PF00535"/>
    </source>
</evidence>
<proteinExistence type="predicted"/>
<dbReference type="CDD" id="cd04196">
    <property type="entry name" value="GT_2_like_d"/>
    <property type="match status" value="1"/>
</dbReference>
<evidence type="ECO:0000313" key="2">
    <source>
        <dbReference type="EMBL" id="APW40603.1"/>
    </source>
</evidence>
<gene>
    <name evidence="2" type="ORF">RD110_10105</name>
</gene>
<feature type="domain" description="Glycosyltransferase 2-like" evidence="1">
    <location>
        <begin position="1"/>
        <end position="103"/>
    </location>
</feature>
<dbReference type="Gene3D" id="3.90.550.10">
    <property type="entry name" value="Spore Coat Polysaccharide Biosynthesis Protein SpsA, Chain A"/>
    <property type="match status" value="1"/>
</dbReference>
<accession>A0A1P8K3M4</accession>
<dbReference type="KEGG" id="rhy:RD110_10105"/>
<dbReference type="Proteomes" id="UP000186609">
    <property type="component" value="Chromosome"/>
</dbReference>
<protein>
    <submittedName>
        <fullName evidence="2">Glycosyl transferase family 2</fullName>
    </submittedName>
</protein>
<dbReference type="EMBL" id="CP019236">
    <property type="protein sequence ID" value="APW40603.1"/>
    <property type="molecule type" value="Genomic_DNA"/>
</dbReference>